<organism evidence="2 3">
    <name type="scientific">Listeria immobilis</name>
    <dbReference type="NCBI Taxonomy" id="2713502"/>
    <lineage>
        <taxon>Bacteria</taxon>
        <taxon>Bacillati</taxon>
        <taxon>Bacillota</taxon>
        <taxon>Bacilli</taxon>
        <taxon>Bacillales</taxon>
        <taxon>Listeriaceae</taxon>
        <taxon>Listeria</taxon>
    </lineage>
</organism>
<reference evidence="2 3" key="1">
    <citation type="submission" date="2020-03" db="EMBL/GenBank/DDBJ databases">
        <title>Soil Listeria distribution.</title>
        <authorList>
            <person name="Liao J."/>
            <person name="Wiedmann M."/>
        </authorList>
    </citation>
    <scope>NUCLEOTIDE SEQUENCE [LARGE SCALE GENOMIC DNA]</scope>
    <source>
        <strain evidence="2 3">FSL L7-1554</strain>
    </source>
</reference>
<name>A0A7X1C8Q2_9LIST</name>
<dbReference type="Pfam" id="PF14096">
    <property type="entry name" value="DUF4274"/>
    <property type="match status" value="1"/>
</dbReference>
<proteinExistence type="predicted"/>
<dbReference type="EMBL" id="JAASTW010000005">
    <property type="protein sequence ID" value="MBC1488506.1"/>
    <property type="molecule type" value="Genomic_DNA"/>
</dbReference>
<dbReference type="RefSeq" id="WP_185380823.1">
    <property type="nucleotide sequence ID" value="NZ_JAASTW010000005.1"/>
</dbReference>
<comment type="caution">
    <text evidence="2">The sequence shown here is derived from an EMBL/GenBank/DDBJ whole genome shotgun (WGS) entry which is preliminary data.</text>
</comment>
<gene>
    <name evidence="2" type="ORF">HCJ38_05680</name>
</gene>
<evidence type="ECO:0000313" key="2">
    <source>
        <dbReference type="EMBL" id="MBC1488506.1"/>
    </source>
</evidence>
<dbReference type="InterPro" id="IPR025369">
    <property type="entry name" value="DUF4274"/>
</dbReference>
<feature type="domain" description="DUF4274" evidence="1">
    <location>
        <begin position="45"/>
        <end position="99"/>
    </location>
</feature>
<evidence type="ECO:0000259" key="1">
    <source>
        <dbReference type="Pfam" id="PF14096"/>
    </source>
</evidence>
<dbReference type="Proteomes" id="UP000561617">
    <property type="component" value="Unassembled WGS sequence"/>
</dbReference>
<evidence type="ECO:0000313" key="3">
    <source>
        <dbReference type="Proteomes" id="UP000561617"/>
    </source>
</evidence>
<dbReference type="AlphaFoldDB" id="A0A7X1C8Q2"/>
<protein>
    <submittedName>
        <fullName evidence="2">DUF4274 domain-containing protein</fullName>
    </submittedName>
</protein>
<sequence>MDNEEIEKQERAIWEVFLSEASSEDLFRSVITASYDDMNLEAPLVKKILNDPSVDKAVVLAFYWRLAPRYKKQYLSIQDVPDWLKEDYQLVSVLEEKFLSGFYKNEEIYYNPKSDFETDWTTDYLEFDPSRKLPVLMEQEINGNTFVDEPYDVFDNGLPFDLAEKIFDLM</sequence>
<accession>A0A7X1C8Q2</accession>